<dbReference type="EMBL" id="CADEAL010000008">
    <property type="protein sequence ID" value="CAB1412581.1"/>
    <property type="molecule type" value="Genomic_DNA"/>
</dbReference>
<name>A0A9N7TGY7_PLEPL</name>
<protein>
    <submittedName>
        <fullName evidence="2">Uncharacterized protein</fullName>
    </submittedName>
</protein>
<feature type="region of interest" description="Disordered" evidence="1">
    <location>
        <begin position="1"/>
        <end position="30"/>
    </location>
</feature>
<accession>A0A9N7TGY7</accession>
<evidence type="ECO:0000256" key="1">
    <source>
        <dbReference type="SAM" id="MobiDB-lite"/>
    </source>
</evidence>
<dbReference type="AlphaFoldDB" id="A0A9N7TGY7"/>
<evidence type="ECO:0000313" key="3">
    <source>
        <dbReference type="Proteomes" id="UP001153269"/>
    </source>
</evidence>
<dbReference type="Proteomes" id="UP001153269">
    <property type="component" value="Unassembled WGS sequence"/>
</dbReference>
<organism evidence="2 3">
    <name type="scientific">Pleuronectes platessa</name>
    <name type="common">European plaice</name>
    <dbReference type="NCBI Taxonomy" id="8262"/>
    <lineage>
        <taxon>Eukaryota</taxon>
        <taxon>Metazoa</taxon>
        <taxon>Chordata</taxon>
        <taxon>Craniata</taxon>
        <taxon>Vertebrata</taxon>
        <taxon>Euteleostomi</taxon>
        <taxon>Actinopterygii</taxon>
        <taxon>Neopterygii</taxon>
        <taxon>Teleostei</taxon>
        <taxon>Neoteleostei</taxon>
        <taxon>Acanthomorphata</taxon>
        <taxon>Carangaria</taxon>
        <taxon>Pleuronectiformes</taxon>
        <taxon>Pleuronectoidei</taxon>
        <taxon>Pleuronectidae</taxon>
        <taxon>Pleuronectes</taxon>
    </lineage>
</organism>
<evidence type="ECO:0000313" key="2">
    <source>
        <dbReference type="EMBL" id="CAB1412581.1"/>
    </source>
</evidence>
<comment type="caution">
    <text evidence="2">The sequence shown here is derived from an EMBL/GenBank/DDBJ whole genome shotgun (WGS) entry which is preliminary data.</text>
</comment>
<reference evidence="2" key="1">
    <citation type="submission" date="2020-03" db="EMBL/GenBank/DDBJ databases">
        <authorList>
            <person name="Weist P."/>
        </authorList>
    </citation>
    <scope>NUCLEOTIDE SEQUENCE</scope>
</reference>
<sequence length="104" mass="11534">MEVEGHDVAIMAGGGGGGQGQWNTENNNIRGVCSQGDFTQKDDPESTLFEMHRGFQAPELPLIRLLWKKKEISSSGCLLRVRKVGVLQESTPTRRTRSPLNRLL</sequence>
<gene>
    <name evidence="2" type="ORF">PLEPLA_LOCUS274</name>
</gene>
<keyword evidence="3" id="KW-1185">Reference proteome</keyword>
<proteinExistence type="predicted"/>